<evidence type="ECO:0000313" key="3">
    <source>
        <dbReference type="Proteomes" id="UP001497516"/>
    </source>
</evidence>
<feature type="region of interest" description="Disordered" evidence="1">
    <location>
        <begin position="30"/>
        <end position="51"/>
    </location>
</feature>
<gene>
    <name evidence="2" type="ORF">LTRI10_LOCUS12179</name>
</gene>
<organism evidence="2 3">
    <name type="scientific">Linum trigynum</name>
    <dbReference type="NCBI Taxonomy" id="586398"/>
    <lineage>
        <taxon>Eukaryota</taxon>
        <taxon>Viridiplantae</taxon>
        <taxon>Streptophyta</taxon>
        <taxon>Embryophyta</taxon>
        <taxon>Tracheophyta</taxon>
        <taxon>Spermatophyta</taxon>
        <taxon>Magnoliopsida</taxon>
        <taxon>eudicotyledons</taxon>
        <taxon>Gunneridae</taxon>
        <taxon>Pentapetalae</taxon>
        <taxon>rosids</taxon>
        <taxon>fabids</taxon>
        <taxon>Malpighiales</taxon>
        <taxon>Linaceae</taxon>
        <taxon>Linum</taxon>
    </lineage>
</organism>
<evidence type="ECO:0000256" key="1">
    <source>
        <dbReference type="SAM" id="MobiDB-lite"/>
    </source>
</evidence>
<accession>A0AAV2D9Y4</accession>
<name>A0AAV2D9Y4_9ROSI</name>
<dbReference type="Proteomes" id="UP001497516">
    <property type="component" value="Chromosome 2"/>
</dbReference>
<proteinExistence type="predicted"/>
<dbReference type="AlphaFoldDB" id="A0AAV2D9Y4"/>
<protein>
    <submittedName>
        <fullName evidence="2">Uncharacterized protein</fullName>
    </submittedName>
</protein>
<reference evidence="2 3" key="1">
    <citation type="submission" date="2024-04" db="EMBL/GenBank/DDBJ databases">
        <authorList>
            <person name="Fracassetti M."/>
        </authorList>
    </citation>
    <scope>NUCLEOTIDE SEQUENCE [LARGE SCALE GENOMIC DNA]</scope>
</reference>
<keyword evidence="3" id="KW-1185">Reference proteome</keyword>
<feature type="compositionally biased region" description="Basic and acidic residues" evidence="1">
    <location>
        <begin position="30"/>
        <end position="40"/>
    </location>
</feature>
<evidence type="ECO:0000313" key="2">
    <source>
        <dbReference type="EMBL" id="CAL1369715.1"/>
    </source>
</evidence>
<sequence length="85" mass="9758">MTPGARNVVGEDFDWSWELCRRRRPRLEQGSRRLVRKPEAAEEDVQNSKPTRSAKFEVGMAIKFHGGIILKLVYAKAAESDDSRR</sequence>
<dbReference type="EMBL" id="OZ034815">
    <property type="protein sequence ID" value="CAL1369715.1"/>
    <property type="molecule type" value="Genomic_DNA"/>
</dbReference>